<evidence type="ECO:0000256" key="1">
    <source>
        <dbReference type="SAM" id="Phobius"/>
    </source>
</evidence>
<keyword evidence="3" id="KW-1185">Reference proteome</keyword>
<sequence>MSKVKAIISLLLVVGAFICATVAFSSYWYQTSIKNNYLIVYKYNEYKYFTISGGDVVSTKHHTYTENEKRVSKNQLSIMNASLAFDILAWILFLITSILLIMKLTGVINKIPTFIPIISMIGKFILIGATLFMLLSMFIFLGIGSAKKRDCLHLKNETSCSNDNYDFVYRKNGLYQGPSTSWIAVVIGSVLSIAAMVINFFGVFEVTPSN</sequence>
<dbReference type="InterPro" id="IPR040291">
    <property type="entry name" value="DDB_G0287341-like"/>
</dbReference>
<protein>
    <submittedName>
        <fullName evidence="2">Uncharacterized protein</fullName>
    </submittedName>
</protein>
<dbReference type="EMBL" id="JAVFKY010000003">
    <property type="protein sequence ID" value="KAK5579949.1"/>
    <property type="molecule type" value="Genomic_DNA"/>
</dbReference>
<keyword evidence="1" id="KW-1133">Transmembrane helix</keyword>
<dbReference type="PANTHER" id="PTHR35202:SF2">
    <property type="entry name" value="TRANSMEMBRANE PROTEIN"/>
    <property type="match status" value="1"/>
</dbReference>
<feature type="transmembrane region" description="Helical" evidence="1">
    <location>
        <begin position="180"/>
        <end position="204"/>
    </location>
</feature>
<organism evidence="2 3">
    <name type="scientific">Dictyostelium firmibasis</name>
    <dbReference type="NCBI Taxonomy" id="79012"/>
    <lineage>
        <taxon>Eukaryota</taxon>
        <taxon>Amoebozoa</taxon>
        <taxon>Evosea</taxon>
        <taxon>Eumycetozoa</taxon>
        <taxon>Dictyostelia</taxon>
        <taxon>Dictyosteliales</taxon>
        <taxon>Dictyosteliaceae</taxon>
        <taxon>Dictyostelium</taxon>
    </lineage>
</organism>
<comment type="caution">
    <text evidence="2">The sequence shown here is derived from an EMBL/GenBank/DDBJ whole genome shotgun (WGS) entry which is preliminary data.</text>
</comment>
<evidence type="ECO:0000313" key="2">
    <source>
        <dbReference type="EMBL" id="KAK5579949.1"/>
    </source>
</evidence>
<gene>
    <name evidence="2" type="ORF">RB653_009638</name>
</gene>
<dbReference type="Proteomes" id="UP001344447">
    <property type="component" value="Unassembled WGS sequence"/>
</dbReference>
<feature type="transmembrane region" description="Helical" evidence="1">
    <location>
        <begin position="114"/>
        <end position="143"/>
    </location>
</feature>
<evidence type="ECO:0000313" key="3">
    <source>
        <dbReference type="Proteomes" id="UP001344447"/>
    </source>
</evidence>
<name>A0AAN7YQC1_9MYCE</name>
<feature type="transmembrane region" description="Helical" evidence="1">
    <location>
        <begin position="6"/>
        <end position="29"/>
    </location>
</feature>
<keyword evidence="1" id="KW-0472">Membrane</keyword>
<dbReference type="AlphaFoldDB" id="A0AAN7YQC1"/>
<dbReference type="PANTHER" id="PTHR35202">
    <property type="entry name" value="TRANSMEMBRANE PROTEIN-RELATED"/>
    <property type="match status" value="1"/>
</dbReference>
<keyword evidence="1" id="KW-0812">Transmembrane</keyword>
<accession>A0AAN7YQC1</accession>
<proteinExistence type="predicted"/>
<feature type="transmembrane region" description="Helical" evidence="1">
    <location>
        <begin position="78"/>
        <end position="102"/>
    </location>
</feature>
<reference evidence="2 3" key="1">
    <citation type="submission" date="2023-11" db="EMBL/GenBank/DDBJ databases">
        <title>Dfirmibasis_genome.</title>
        <authorList>
            <person name="Edelbroek B."/>
            <person name="Kjellin J."/>
            <person name="Jerlstrom-Hultqvist J."/>
            <person name="Soderbom F."/>
        </authorList>
    </citation>
    <scope>NUCLEOTIDE SEQUENCE [LARGE SCALE GENOMIC DNA]</scope>
    <source>
        <strain evidence="2 3">TNS-C-14</strain>
    </source>
</reference>